<reference evidence="1 2" key="1">
    <citation type="submission" date="2020-10" db="EMBL/GenBank/DDBJ databases">
        <title>Whole genome sequence of oil-degrading bacteria Rhodococcus pyridinivorans strain 5Ap.</title>
        <authorList>
            <person name="Akhremchuk A.E."/>
            <person name="Valentovich L.N."/>
            <person name="Charniauskaya M.I."/>
            <person name="Bukliarevich H.A."/>
            <person name="Titok M.A."/>
        </authorList>
    </citation>
    <scope>NUCLEOTIDE SEQUENCE [LARGE SCALE GENOMIC DNA]</scope>
    <source>
        <strain evidence="1 2">5Ap</strain>
        <plasmid evidence="1 2">pNAPH</plasmid>
    </source>
</reference>
<proteinExistence type="predicted"/>
<gene>
    <name evidence="1" type="ORF">INP59_24555</name>
</gene>
<evidence type="ECO:0000313" key="1">
    <source>
        <dbReference type="EMBL" id="QOW01545.1"/>
    </source>
</evidence>
<dbReference type="RefSeq" id="WP_054716020.1">
    <property type="nucleotide sequence ID" value="NZ_CP063451.1"/>
</dbReference>
<sequence>MHADAESGAAPCPAGLGVRGRMRRTGQCARYSCSALGTISAVASEIIAVDLPVFALTGTRHSAGFNSGAGTLLGSVLLGHSAA</sequence>
<dbReference type="EMBL" id="CP063451">
    <property type="protein sequence ID" value="QOW01545.1"/>
    <property type="molecule type" value="Genomic_DNA"/>
</dbReference>
<keyword evidence="2" id="KW-1185">Reference proteome</keyword>
<evidence type="ECO:0000313" key="2">
    <source>
        <dbReference type="Proteomes" id="UP000593818"/>
    </source>
</evidence>
<keyword evidence="1" id="KW-0614">Plasmid</keyword>
<dbReference type="Proteomes" id="UP000593818">
    <property type="component" value="Plasmid pNAPH"/>
</dbReference>
<accession>A0A7M2XUM4</accession>
<protein>
    <submittedName>
        <fullName evidence="1">Uncharacterized protein</fullName>
    </submittedName>
</protein>
<dbReference type="AlphaFoldDB" id="A0A7M2XUM4"/>
<name>A0A7M2XUM4_9NOCA</name>
<geneLocation type="plasmid" evidence="1 2">
    <name>pNAPH</name>
</geneLocation>
<organism evidence="1 2">
    <name type="scientific">Rhodococcus pyridinivorans</name>
    <dbReference type="NCBI Taxonomy" id="103816"/>
    <lineage>
        <taxon>Bacteria</taxon>
        <taxon>Bacillati</taxon>
        <taxon>Actinomycetota</taxon>
        <taxon>Actinomycetes</taxon>
        <taxon>Mycobacteriales</taxon>
        <taxon>Nocardiaceae</taxon>
        <taxon>Rhodococcus</taxon>
    </lineage>
</organism>